<keyword evidence="2" id="KW-0812">Transmembrane</keyword>
<name>A0A374P0J8_9FIRM</name>
<feature type="domain" description="Prolow-density lipoprotein receptor-related protein 1-like beta-propeller" evidence="3">
    <location>
        <begin position="119"/>
        <end position="225"/>
    </location>
</feature>
<dbReference type="AlphaFoldDB" id="A0A374P0J8"/>
<evidence type="ECO:0000313" key="4">
    <source>
        <dbReference type="EMBL" id="RGI98777.1"/>
    </source>
</evidence>
<dbReference type="InterPro" id="IPR032485">
    <property type="entry name" value="LRP1-like_beta_prop"/>
</dbReference>
<keyword evidence="2" id="KW-0472">Membrane</keyword>
<keyword evidence="2" id="KW-1133">Transmembrane helix</keyword>
<dbReference type="EMBL" id="QSON01000015">
    <property type="protein sequence ID" value="RGI98777.1"/>
    <property type="molecule type" value="Genomic_DNA"/>
</dbReference>
<organism evidence="4 5">
    <name type="scientific">Hungatella hathewayi</name>
    <dbReference type="NCBI Taxonomy" id="154046"/>
    <lineage>
        <taxon>Bacteria</taxon>
        <taxon>Bacillati</taxon>
        <taxon>Bacillota</taxon>
        <taxon>Clostridia</taxon>
        <taxon>Lachnospirales</taxon>
        <taxon>Lachnospiraceae</taxon>
        <taxon>Hungatella</taxon>
    </lineage>
</organism>
<dbReference type="Pfam" id="PF16472">
    <property type="entry name" value="DUF5050"/>
    <property type="match status" value="1"/>
</dbReference>
<feature type="region of interest" description="Disordered" evidence="1">
    <location>
        <begin position="1"/>
        <end position="23"/>
    </location>
</feature>
<proteinExistence type="predicted"/>
<reference evidence="4 5" key="1">
    <citation type="submission" date="2018-08" db="EMBL/GenBank/DDBJ databases">
        <title>A genome reference for cultivated species of the human gut microbiota.</title>
        <authorList>
            <person name="Zou Y."/>
            <person name="Xue W."/>
            <person name="Luo G."/>
        </authorList>
    </citation>
    <scope>NUCLEOTIDE SEQUENCE [LARGE SCALE GENOMIC DNA]</scope>
    <source>
        <strain evidence="4 5">TM09-12</strain>
    </source>
</reference>
<gene>
    <name evidence="4" type="ORF">DXD79_24885</name>
</gene>
<accession>A0A374P0J8</accession>
<evidence type="ECO:0000313" key="5">
    <source>
        <dbReference type="Proteomes" id="UP000263014"/>
    </source>
</evidence>
<evidence type="ECO:0000256" key="1">
    <source>
        <dbReference type="SAM" id="MobiDB-lite"/>
    </source>
</evidence>
<dbReference type="RefSeq" id="WP_002603075.1">
    <property type="nucleotide sequence ID" value="NZ_QSON01000015.1"/>
</dbReference>
<evidence type="ECO:0000256" key="2">
    <source>
        <dbReference type="SAM" id="Phobius"/>
    </source>
</evidence>
<comment type="caution">
    <text evidence="4">The sequence shown here is derived from an EMBL/GenBank/DDBJ whole genome shotgun (WGS) entry which is preliminary data.</text>
</comment>
<sequence length="375" mass="42203">MTKDEKLLEAKKSAEDRQKKMEARGRRRRWIQIGFPCAVVVSVLIGMAGTPFSDKIAFASYRKNPGTKISENVFRNRDGYRLWQDNALHNHVSCLMGGGEFYDDGAGTRIFPASDCSHMEITMEGRSRIFSNSLCSYLNVDGDIVYYRKNSDRCIYRSYITSGKEELFYSGNAGEVYLYDNYIYFIDLADNRALVRINTEGEGEPEVLVEKEVEEFFVYGSQCVYLTSGKLLCYQEVKADAASFAISGRYDWFFFNGDIIAQSGKRIIGFEPQGGNPRLLYEDKENEFRLVGAGDESFYIQEEDSVKKIPVEQKKAGIVTYEENGGSLVTSLLETVDGLNAVVYEAGGDVVRVRTAEFRIESGGQQEGEENGSES</sequence>
<feature type="transmembrane region" description="Helical" evidence="2">
    <location>
        <begin position="30"/>
        <end position="52"/>
    </location>
</feature>
<evidence type="ECO:0000259" key="3">
    <source>
        <dbReference type="Pfam" id="PF16472"/>
    </source>
</evidence>
<protein>
    <submittedName>
        <fullName evidence="4">DUF5050 domain-containing protein</fullName>
    </submittedName>
</protein>
<dbReference type="Proteomes" id="UP000263014">
    <property type="component" value="Unassembled WGS sequence"/>
</dbReference>